<gene>
    <name evidence="1" type="ORF">SELMODRAFT_405008</name>
</gene>
<dbReference type="Proteomes" id="UP000001514">
    <property type="component" value="Unassembled WGS sequence"/>
</dbReference>
<dbReference type="InParanoid" id="D8QY35"/>
<reference evidence="1 2" key="1">
    <citation type="journal article" date="2011" name="Science">
        <title>The Selaginella genome identifies genetic changes associated with the evolution of vascular plants.</title>
        <authorList>
            <person name="Banks J.A."/>
            <person name="Nishiyama T."/>
            <person name="Hasebe M."/>
            <person name="Bowman J.L."/>
            <person name="Gribskov M."/>
            <person name="dePamphilis C."/>
            <person name="Albert V.A."/>
            <person name="Aono N."/>
            <person name="Aoyama T."/>
            <person name="Ambrose B.A."/>
            <person name="Ashton N.W."/>
            <person name="Axtell M.J."/>
            <person name="Barker E."/>
            <person name="Barker M.S."/>
            <person name="Bennetzen J.L."/>
            <person name="Bonawitz N.D."/>
            <person name="Chapple C."/>
            <person name="Cheng C."/>
            <person name="Correa L.G."/>
            <person name="Dacre M."/>
            <person name="DeBarry J."/>
            <person name="Dreyer I."/>
            <person name="Elias M."/>
            <person name="Engstrom E.M."/>
            <person name="Estelle M."/>
            <person name="Feng L."/>
            <person name="Finet C."/>
            <person name="Floyd S.K."/>
            <person name="Frommer W.B."/>
            <person name="Fujita T."/>
            <person name="Gramzow L."/>
            <person name="Gutensohn M."/>
            <person name="Harholt J."/>
            <person name="Hattori M."/>
            <person name="Heyl A."/>
            <person name="Hirai T."/>
            <person name="Hiwatashi Y."/>
            <person name="Ishikawa M."/>
            <person name="Iwata M."/>
            <person name="Karol K.G."/>
            <person name="Koehler B."/>
            <person name="Kolukisaoglu U."/>
            <person name="Kubo M."/>
            <person name="Kurata T."/>
            <person name="Lalonde S."/>
            <person name="Li K."/>
            <person name="Li Y."/>
            <person name="Litt A."/>
            <person name="Lyons E."/>
            <person name="Manning G."/>
            <person name="Maruyama T."/>
            <person name="Michael T.P."/>
            <person name="Mikami K."/>
            <person name="Miyazaki S."/>
            <person name="Morinaga S."/>
            <person name="Murata T."/>
            <person name="Mueller-Roeber B."/>
            <person name="Nelson D.R."/>
            <person name="Obara M."/>
            <person name="Oguri Y."/>
            <person name="Olmstead R.G."/>
            <person name="Onodera N."/>
            <person name="Petersen B.L."/>
            <person name="Pils B."/>
            <person name="Prigge M."/>
            <person name="Rensing S.A."/>
            <person name="Riano-Pachon D.M."/>
            <person name="Roberts A.W."/>
            <person name="Sato Y."/>
            <person name="Scheller H.V."/>
            <person name="Schulz B."/>
            <person name="Schulz C."/>
            <person name="Shakirov E.V."/>
            <person name="Shibagaki N."/>
            <person name="Shinohara N."/>
            <person name="Shippen D.E."/>
            <person name="Soerensen I."/>
            <person name="Sotooka R."/>
            <person name="Sugimoto N."/>
            <person name="Sugita M."/>
            <person name="Sumikawa N."/>
            <person name="Tanurdzic M."/>
            <person name="Theissen G."/>
            <person name="Ulvskov P."/>
            <person name="Wakazuki S."/>
            <person name="Weng J.K."/>
            <person name="Willats W.W."/>
            <person name="Wipf D."/>
            <person name="Wolf P.G."/>
            <person name="Yang L."/>
            <person name="Zimmer A.D."/>
            <person name="Zhu Q."/>
            <person name="Mitros T."/>
            <person name="Hellsten U."/>
            <person name="Loque D."/>
            <person name="Otillar R."/>
            <person name="Salamov A."/>
            <person name="Schmutz J."/>
            <person name="Shapiro H."/>
            <person name="Lindquist E."/>
            <person name="Lucas S."/>
            <person name="Rokhsar D."/>
            <person name="Grigoriev I.V."/>
        </authorList>
    </citation>
    <scope>NUCLEOTIDE SEQUENCE [LARGE SCALE GENOMIC DNA]</scope>
</reference>
<dbReference type="Gramene" id="EFJ35134">
    <property type="protein sequence ID" value="EFJ35134"/>
    <property type="gene ID" value="SELMODRAFT_405008"/>
</dbReference>
<organism evidence="2">
    <name type="scientific">Selaginella moellendorffii</name>
    <name type="common">Spikemoss</name>
    <dbReference type="NCBI Taxonomy" id="88036"/>
    <lineage>
        <taxon>Eukaryota</taxon>
        <taxon>Viridiplantae</taxon>
        <taxon>Streptophyta</taxon>
        <taxon>Embryophyta</taxon>
        <taxon>Tracheophyta</taxon>
        <taxon>Lycopodiopsida</taxon>
        <taxon>Selaginellales</taxon>
        <taxon>Selaginellaceae</taxon>
        <taxon>Selaginella</taxon>
    </lineage>
</organism>
<evidence type="ECO:0000313" key="1">
    <source>
        <dbReference type="EMBL" id="EFJ35134.1"/>
    </source>
</evidence>
<dbReference type="AlphaFoldDB" id="D8QY35"/>
<dbReference type="HOGENOM" id="CLU_069493_0_0_1"/>
<proteinExistence type="predicted"/>
<dbReference type="EMBL" id="GL377568">
    <property type="protein sequence ID" value="EFJ35134.1"/>
    <property type="molecule type" value="Genomic_DNA"/>
</dbReference>
<evidence type="ECO:0000313" key="2">
    <source>
        <dbReference type="Proteomes" id="UP000001514"/>
    </source>
</evidence>
<protein>
    <submittedName>
        <fullName evidence="1">Uncharacterized protein</fullName>
    </submittedName>
</protein>
<accession>D8QY35</accession>
<sequence>MVATTTTNNNEWHTTVAVYPRCIRVALMSTHDAQEFKNKLYQELCEADQVCKKNGEVWLGDVHLGSLPILGPNGHRLILIRRTSTLVVCHSLETGKREPQIDPADITNMLVDMFFSNFQATVWYWAVEILCKLSGFSKGKIQVNWKQALFGQGLEGEEWESHHTVYVWNLLRRTILTEIWWLYNHSLVEDTSKVSARYLVQQIWLSLRLYILLEWSQVVKEKDETLARTFEKRWLTNGFAGMRTRNWVLWMWEEPLLISRLSF</sequence>
<keyword evidence="2" id="KW-1185">Reference proteome</keyword>
<name>D8QY35_SELML</name>
<dbReference type="KEGG" id="smo:SELMODRAFT_405008"/>